<feature type="domain" description="CSC1/OSCA1-like 7TM region" evidence="3">
    <location>
        <begin position="128"/>
        <end position="393"/>
    </location>
</feature>
<name>A0A843V4T9_COLES</name>
<feature type="transmembrane region" description="Helical" evidence="2">
    <location>
        <begin position="373"/>
        <end position="392"/>
    </location>
</feature>
<sequence>MLSLFQNDAEDMYKRLTHMKSKRRTQEVVRHGSFLGLFRKDVDSVGEYEKKLEDLEENVRLEQSDVSLTGVEVPAAFVCFRSRYSAATAIHIQQSENPTKWVTEEAPEPHDVYWPFFSTSFIKRWISKLVVFVASIILTVLFLIPVAFVQGLANLDKLEVLFPFLKGILTISFVSQIITGYLPSLILHLFLSLAPPVMIIFSTMQGYIAHSEIEKSACRKMILFTIWNAFFAIVLSGSIANQAEVFLDPKNVPGRLAVAVPAQATFFITYVVTSGWTNLASEMTRLIPLIGDFIGRCCCKNAVDEFEAPSIPYHKGIPSILFFGLLGITYFLLAPLILPFLLVYLCLGYIVYRNQLLNVYMPKYETAGKFWPIVHNSTIFALVLMQLIAIGIFGLKKLALASSLTVPLPILTLLFNEYCRKRFLPMFVAYSAQ</sequence>
<dbReference type="Proteomes" id="UP000652761">
    <property type="component" value="Unassembled WGS sequence"/>
</dbReference>
<reference evidence="5" key="1">
    <citation type="submission" date="2017-07" db="EMBL/GenBank/DDBJ databases">
        <title>Taro Niue Genome Assembly and Annotation.</title>
        <authorList>
            <person name="Atibalentja N."/>
            <person name="Keating K."/>
            <person name="Fields C.J."/>
        </authorList>
    </citation>
    <scope>NUCLEOTIDE SEQUENCE</scope>
    <source>
        <strain evidence="5">Niue_2</strain>
        <tissue evidence="5">Leaf</tissue>
    </source>
</reference>
<keyword evidence="2" id="KW-0472">Membrane</keyword>
<dbReference type="InterPro" id="IPR027815">
    <property type="entry name" value="CSC1/OSCA1-like_cyt"/>
</dbReference>
<evidence type="ECO:0000313" key="5">
    <source>
        <dbReference type="EMBL" id="MQL91078.1"/>
    </source>
</evidence>
<evidence type="ECO:0000259" key="4">
    <source>
        <dbReference type="Pfam" id="PF14703"/>
    </source>
</evidence>
<keyword evidence="2" id="KW-0812">Transmembrane</keyword>
<feature type="transmembrane region" description="Helical" evidence="2">
    <location>
        <begin position="160"/>
        <end position="179"/>
    </location>
</feature>
<evidence type="ECO:0008006" key="7">
    <source>
        <dbReference type="Google" id="ProtNLM"/>
    </source>
</evidence>
<dbReference type="PANTHER" id="PTHR13018:SF109">
    <property type="entry name" value="CSC1-LIKE PROTEIN HYP1"/>
    <property type="match status" value="1"/>
</dbReference>
<feature type="domain" description="CSC1/OSCA1-like cytosolic" evidence="4">
    <location>
        <begin position="8"/>
        <end position="115"/>
    </location>
</feature>
<accession>A0A843V4T9</accession>
<feature type="transmembrane region" description="Helical" evidence="2">
    <location>
        <begin position="398"/>
        <end position="416"/>
    </location>
</feature>
<comment type="caution">
    <text evidence="5">The sequence shown here is derived from an EMBL/GenBank/DDBJ whole genome shotgun (WGS) entry which is preliminary data.</text>
</comment>
<keyword evidence="1" id="KW-0407">Ion channel</keyword>
<feature type="transmembrane region" description="Helical" evidence="2">
    <location>
        <begin position="125"/>
        <end position="148"/>
    </location>
</feature>
<dbReference type="PANTHER" id="PTHR13018">
    <property type="entry name" value="PROBABLE MEMBRANE PROTEIN DUF221-RELATED"/>
    <property type="match status" value="1"/>
</dbReference>
<keyword evidence="6" id="KW-1185">Reference proteome</keyword>
<feature type="non-terminal residue" evidence="5">
    <location>
        <position position="433"/>
    </location>
</feature>
<feature type="transmembrane region" description="Helical" evidence="2">
    <location>
        <begin position="185"/>
        <end position="209"/>
    </location>
</feature>
<evidence type="ECO:0000259" key="3">
    <source>
        <dbReference type="Pfam" id="PF02714"/>
    </source>
</evidence>
<dbReference type="OrthoDB" id="1689567at2759"/>
<keyword evidence="2" id="KW-1133">Transmembrane helix</keyword>
<evidence type="ECO:0000256" key="1">
    <source>
        <dbReference type="ARBA" id="ARBA00023303"/>
    </source>
</evidence>
<dbReference type="Pfam" id="PF14703">
    <property type="entry name" value="PHM7_cyt"/>
    <property type="match status" value="1"/>
</dbReference>
<dbReference type="InterPro" id="IPR045122">
    <property type="entry name" value="Csc1-like"/>
</dbReference>
<dbReference type="EMBL" id="NMUH01001301">
    <property type="protein sequence ID" value="MQL91078.1"/>
    <property type="molecule type" value="Genomic_DNA"/>
</dbReference>
<dbReference type="Pfam" id="PF02714">
    <property type="entry name" value="RSN1_7TM"/>
    <property type="match status" value="1"/>
</dbReference>
<evidence type="ECO:0000256" key="2">
    <source>
        <dbReference type="SAM" id="Phobius"/>
    </source>
</evidence>
<proteinExistence type="predicted"/>
<protein>
    <recommendedName>
        <fullName evidence="7">CSC1-like protein HYP1</fullName>
    </recommendedName>
</protein>
<organism evidence="5 6">
    <name type="scientific">Colocasia esculenta</name>
    <name type="common">Wild taro</name>
    <name type="synonym">Arum esculentum</name>
    <dbReference type="NCBI Taxonomy" id="4460"/>
    <lineage>
        <taxon>Eukaryota</taxon>
        <taxon>Viridiplantae</taxon>
        <taxon>Streptophyta</taxon>
        <taxon>Embryophyta</taxon>
        <taxon>Tracheophyta</taxon>
        <taxon>Spermatophyta</taxon>
        <taxon>Magnoliopsida</taxon>
        <taxon>Liliopsida</taxon>
        <taxon>Araceae</taxon>
        <taxon>Aroideae</taxon>
        <taxon>Colocasieae</taxon>
        <taxon>Colocasia</taxon>
    </lineage>
</organism>
<feature type="transmembrane region" description="Helical" evidence="2">
    <location>
        <begin position="221"/>
        <end position="240"/>
    </location>
</feature>
<dbReference type="InterPro" id="IPR003864">
    <property type="entry name" value="CSC1/OSCA1-like_7TM"/>
</dbReference>
<dbReference type="GO" id="GO:0005227">
    <property type="term" value="F:calcium-activated cation channel activity"/>
    <property type="evidence" value="ECO:0007669"/>
    <property type="project" value="InterPro"/>
</dbReference>
<dbReference type="GO" id="GO:0005886">
    <property type="term" value="C:plasma membrane"/>
    <property type="evidence" value="ECO:0007669"/>
    <property type="project" value="TreeGrafter"/>
</dbReference>
<dbReference type="AlphaFoldDB" id="A0A843V4T9"/>
<gene>
    <name evidence="5" type="ORF">Taro_023684</name>
</gene>
<keyword evidence="1" id="KW-0813">Transport</keyword>
<keyword evidence="1" id="KW-0406">Ion transport</keyword>
<evidence type="ECO:0000313" key="6">
    <source>
        <dbReference type="Proteomes" id="UP000652761"/>
    </source>
</evidence>
<feature type="transmembrane region" description="Helical" evidence="2">
    <location>
        <begin position="320"/>
        <end position="352"/>
    </location>
</feature>